<comment type="caution">
    <text evidence="1">The sequence shown here is derived from an EMBL/GenBank/DDBJ whole genome shotgun (WGS) entry which is preliminary data.</text>
</comment>
<protein>
    <submittedName>
        <fullName evidence="1">Uncharacterized protein</fullName>
    </submittedName>
</protein>
<dbReference type="EMBL" id="JAPHNI010000211">
    <property type="protein sequence ID" value="KAJ8114139.1"/>
    <property type="molecule type" value="Genomic_DNA"/>
</dbReference>
<evidence type="ECO:0000313" key="2">
    <source>
        <dbReference type="Proteomes" id="UP001153331"/>
    </source>
</evidence>
<organism evidence="1 2">
    <name type="scientific">Boeremia exigua</name>
    <dbReference type="NCBI Taxonomy" id="749465"/>
    <lineage>
        <taxon>Eukaryota</taxon>
        <taxon>Fungi</taxon>
        <taxon>Dikarya</taxon>
        <taxon>Ascomycota</taxon>
        <taxon>Pezizomycotina</taxon>
        <taxon>Dothideomycetes</taxon>
        <taxon>Pleosporomycetidae</taxon>
        <taxon>Pleosporales</taxon>
        <taxon>Pleosporineae</taxon>
        <taxon>Didymellaceae</taxon>
        <taxon>Boeremia</taxon>
    </lineage>
</organism>
<reference evidence="1" key="1">
    <citation type="submission" date="2022-11" db="EMBL/GenBank/DDBJ databases">
        <title>Genome Sequence of Boeremia exigua.</title>
        <authorList>
            <person name="Buettner E."/>
        </authorList>
    </citation>
    <scope>NUCLEOTIDE SEQUENCE</scope>
    <source>
        <strain evidence="1">CU02</strain>
    </source>
</reference>
<sequence length="954" mass="105529">MAPFNKGVSTYHCIQGLYWRDSNGELLAVEGSNSKSLPEAWPQLKDEICSATAPWARVQLPSGKEIKSLQVTASIPALLKIKSNFPPSYEKEDLHTIVAEVEHENGRVLGMVTSKPKSLASDHFSIWAERFILLETQFQPFSNISDSSTPWAAKNRAVCETIAEIFERKLKNLSKDDQWEVCGREGFLNRVYGFVDKNLPILLALPAFPCKSPNPNKAGGIMPDLAENIALDVLYDFIKEVNAIYEPGATMWIINDGHVFSDCIGVDDEMIDTYDACMAEIYKERFPGQTAPVEAMDFKGLKNIFNADSEGFQSLKKVVGNAHKMPHPVKTKMTGEAELCRRLMLGIGGADRSFIRSLIEQQEPETLSLYRGQTRFMLEDLADVPSVKSLSGKQKKKTAALVAEEMISRNQGYSNLVELLLPNYVRLSIHAHNNKGPKFAIRLLPKHMVRPIDDLENRLEPVAAYEFQIPTPWHNCMIKVEGDEFVYLARSAVAKKALASLDYTGSWVNGPDGSYFSLKRAATRVPTPTKLVIPQLASEKVTIFNEKRGAIVVVSPLAEKQRPIIICSPVVGRKNPIVVTNPTDGGRPIVICSPQARRTASSLWSPVLQKVRNPVGSPIVRTKTSIAICSPVSEKNGTQSPMEPRPFKRVDSHWVRPGEQTSRLRSFIQANLPQLRSQAVYSSCAFSGAFLVFYCASINNTITMRPRNVVKALIPIITFYSHGATAFANDTLPRTYGIVLFRMFDLLDVHGPIEVLQFLSGIYKIDIALIAETMDPVTSEPSLAAMNPFNSSVYPVLPPTHTFETAPDLDVLVLAGGPGWRNPALNATLDYIAKTAPNVKQVLTICTGSALAARAGIMNGRKATTNKTSWPNAVKAGLNTTWVPHARWVQDESYSPPIWSSSGVVAGLDLMLHWVGQTYSEQNATFITNILEHQRITDPSFDPFARNETIMSTS</sequence>
<accession>A0ACC2IG06</accession>
<gene>
    <name evidence="1" type="ORF">OPT61_g3919</name>
</gene>
<name>A0ACC2IG06_9PLEO</name>
<dbReference type="Proteomes" id="UP001153331">
    <property type="component" value="Unassembled WGS sequence"/>
</dbReference>
<evidence type="ECO:0000313" key="1">
    <source>
        <dbReference type="EMBL" id="KAJ8114139.1"/>
    </source>
</evidence>
<keyword evidence="2" id="KW-1185">Reference proteome</keyword>
<proteinExistence type="predicted"/>